<accession>A0A9X2IER1</accession>
<comment type="caution">
    <text evidence="1">The sequence shown here is derived from an EMBL/GenBank/DDBJ whole genome shotgun (WGS) entry which is preliminary data.</text>
</comment>
<name>A0A9X2IER1_9ACTN</name>
<dbReference type="EMBL" id="JAMOIL010000001">
    <property type="protein sequence ID" value="MCM0618880.1"/>
    <property type="molecule type" value="Genomic_DNA"/>
</dbReference>
<reference evidence="1" key="1">
    <citation type="submission" date="2022-05" db="EMBL/GenBank/DDBJ databases">
        <authorList>
            <person name="Tuo L."/>
        </authorList>
    </citation>
    <scope>NUCLEOTIDE SEQUENCE</scope>
    <source>
        <strain evidence="1">BSK12Z-4</strain>
    </source>
</reference>
<dbReference type="RefSeq" id="WP_250825831.1">
    <property type="nucleotide sequence ID" value="NZ_JAMOIL010000001.1"/>
</dbReference>
<evidence type="ECO:0000313" key="2">
    <source>
        <dbReference type="Proteomes" id="UP001139485"/>
    </source>
</evidence>
<dbReference type="Proteomes" id="UP001139485">
    <property type="component" value="Unassembled WGS sequence"/>
</dbReference>
<protein>
    <submittedName>
        <fullName evidence="1">Uncharacterized protein</fullName>
    </submittedName>
</protein>
<dbReference type="AlphaFoldDB" id="A0A9X2IER1"/>
<evidence type="ECO:0000313" key="1">
    <source>
        <dbReference type="EMBL" id="MCM0618880.1"/>
    </source>
</evidence>
<gene>
    <name evidence="1" type="ORF">M8330_01060</name>
</gene>
<sequence>MMLLLIAMTGLLGTIVWYVVAAGRAPAPAGASSGVSARTELGRLLRTEGLHHADAAYVMTATTRVDVSVLSAWAHRHDAHVLAAVVRAGTDEDEMRRHLADDTLPDLAALRRYAADQEVRVVARAARPVVRAEGGSALPEVTAPGMPAADAPVVSMPEPTTASGIPLREMLGDEEELLAPGGTETVAGLTITHPGSWPYGGLEETGRAGRRHVA</sequence>
<keyword evidence="2" id="KW-1185">Reference proteome</keyword>
<organism evidence="1 2">
    <name type="scientific">Nocardioides bruguierae</name>
    <dbReference type="NCBI Taxonomy" id="2945102"/>
    <lineage>
        <taxon>Bacteria</taxon>
        <taxon>Bacillati</taxon>
        <taxon>Actinomycetota</taxon>
        <taxon>Actinomycetes</taxon>
        <taxon>Propionibacteriales</taxon>
        <taxon>Nocardioidaceae</taxon>
        <taxon>Nocardioides</taxon>
    </lineage>
</organism>
<proteinExistence type="predicted"/>